<keyword evidence="2" id="KW-1185">Reference proteome</keyword>
<proteinExistence type="predicted"/>
<dbReference type="InterPro" id="IPR011051">
    <property type="entry name" value="RmlC_Cupin_sf"/>
</dbReference>
<evidence type="ECO:0008006" key="3">
    <source>
        <dbReference type="Google" id="ProtNLM"/>
    </source>
</evidence>
<dbReference type="EMBL" id="PTJA01000008">
    <property type="protein sequence ID" value="PPK80026.1"/>
    <property type="molecule type" value="Genomic_DNA"/>
</dbReference>
<comment type="caution">
    <text evidence="1">The sequence shown here is derived from an EMBL/GenBank/DDBJ whole genome shotgun (WGS) entry which is preliminary data.</text>
</comment>
<dbReference type="RefSeq" id="WP_341457852.1">
    <property type="nucleotide sequence ID" value="NZ_PTJA01000008.1"/>
</dbReference>
<gene>
    <name evidence="1" type="ORF">BXY41_108251</name>
</gene>
<dbReference type="AlphaFoldDB" id="A0A2S6HR23"/>
<reference evidence="1 2" key="1">
    <citation type="submission" date="2018-02" db="EMBL/GenBank/DDBJ databases">
        <title>Genomic Encyclopedia of Archaeal and Bacterial Type Strains, Phase II (KMG-II): from individual species to whole genera.</title>
        <authorList>
            <person name="Goeker M."/>
        </authorList>
    </citation>
    <scope>NUCLEOTIDE SEQUENCE [LARGE SCALE GENOMIC DNA]</scope>
    <source>
        <strain evidence="1 2">DSM 3808</strain>
    </source>
</reference>
<accession>A0A2S6HR23</accession>
<sequence length="134" mass="15505">MQMKISELQYDGEALKRVYENPQWTVGIKNWKPANDIEQIGNLERHNRTDELFVLLNGSCTLVYATEEGNGLNLKIVEMKQHAVYQIPPALWHNTIMTKEAKLLLIENSDTSMENTDLRDLTKEEVSFLKNQVK</sequence>
<name>A0A2S6HR23_9FIRM</name>
<organism evidence="1 2">
    <name type="scientific">Lacrimispora xylanisolvens</name>
    <dbReference type="NCBI Taxonomy" id="384636"/>
    <lineage>
        <taxon>Bacteria</taxon>
        <taxon>Bacillati</taxon>
        <taxon>Bacillota</taxon>
        <taxon>Clostridia</taxon>
        <taxon>Lachnospirales</taxon>
        <taxon>Lachnospiraceae</taxon>
        <taxon>Lacrimispora</taxon>
    </lineage>
</organism>
<dbReference type="InterPro" id="IPR014710">
    <property type="entry name" value="RmlC-like_jellyroll"/>
</dbReference>
<dbReference type="Proteomes" id="UP000237749">
    <property type="component" value="Unassembled WGS sequence"/>
</dbReference>
<evidence type="ECO:0000313" key="2">
    <source>
        <dbReference type="Proteomes" id="UP000237749"/>
    </source>
</evidence>
<dbReference type="SUPFAM" id="SSF51182">
    <property type="entry name" value="RmlC-like cupins"/>
    <property type="match status" value="1"/>
</dbReference>
<dbReference type="Gene3D" id="2.60.120.10">
    <property type="entry name" value="Jelly Rolls"/>
    <property type="match status" value="1"/>
</dbReference>
<evidence type="ECO:0000313" key="1">
    <source>
        <dbReference type="EMBL" id="PPK80026.1"/>
    </source>
</evidence>
<protein>
    <recommendedName>
        <fullName evidence="3">Cupin</fullName>
    </recommendedName>
</protein>